<dbReference type="STRING" id="1354.A6P53_00610"/>
<evidence type="ECO:0000256" key="1">
    <source>
        <dbReference type="ARBA" id="ARBA00022679"/>
    </source>
</evidence>
<evidence type="ECO:0000256" key="2">
    <source>
        <dbReference type="ARBA" id="ARBA00023315"/>
    </source>
</evidence>
<dbReference type="EMBL" id="CABEEP010000001">
    <property type="protein sequence ID" value="VTQ58449.1"/>
    <property type="molecule type" value="Genomic_DNA"/>
</dbReference>
<feature type="domain" description="N-acetyltransferase" evidence="4">
    <location>
        <begin position="22"/>
        <end position="182"/>
    </location>
</feature>
<dbReference type="Pfam" id="PF13302">
    <property type="entry name" value="Acetyltransf_3"/>
    <property type="match status" value="1"/>
</dbReference>
<keyword evidence="1 5" id="KW-0808">Transferase</keyword>
<dbReference type="PROSITE" id="PS51186">
    <property type="entry name" value="GNAT"/>
    <property type="match status" value="1"/>
</dbReference>
<dbReference type="GO" id="GO:0005737">
    <property type="term" value="C:cytoplasm"/>
    <property type="evidence" value="ECO:0007669"/>
    <property type="project" value="TreeGrafter"/>
</dbReference>
<dbReference type="InterPro" id="IPR051531">
    <property type="entry name" value="N-acetyltransferase"/>
</dbReference>
<name>A0A1V8XAX3_ENTHR</name>
<evidence type="ECO:0000259" key="4">
    <source>
        <dbReference type="PROSITE" id="PS51186"/>
    </source>
</evidence>
<comment type="caution">
    <text evidence="5">The sequence shown here is derived from an EMBL/GenBank/DDBJ whole genome shotgun (WGS) entry which is preliminary data.</text>
</comment>
<organism evidence="5 6">
    <name type="scientific">Enterococcus hirae</name>
    <dbReference type="NCBI Taxonomy" id="1354"/>
    <lineage>
        <taxon>Bacteria</taxon>
        <taxon>Bacillati</taxon>
        <taxon>Bacillota</taxon>
        <taxon>Bacilli</taxon>
        <taxon>Lactobacillales</taxon>
        <taxon>Enterococcaceae</taxon>
        <taxon>Enterococcus</taxon>
    </lineage>
</organism>
<protein>
    <submittedName>
        <fullName evidence="5">Acetyltransferase</fullName>
        <ecNumber evidence="5">2.3.1.-</ecNumber>
    </submittedName>
</protein>
<evidence type="ECO:0000313" key="6">
    <source>
        <dbReference type="Proteomes" id="UP000352698"/>
    </source>
</evidence>
<dbReference type="Gene3D" id="3.40.630.30">
    <property type="match status" value="1"/>
</dbReference>
<evidence type="ECO:0000256" key="3">
    <source>
        <dbReference type="ARBA" id="ARBA00038502"/>
    </source>
</evidence>
<keyword evidence="2 5" id="KW-0012">Acyltransferase</keyword>
<gene>
    <name evidence="5" type="primary">ydaF</name>
    <name evidence="5" type="ORF">NCTC12204_00124</name>
</gene>
<dbReference type="PANTHER" id="PTHR43792">
    <property type="entry name" value="GNAT FAMILY, PUTATIVE (AFU_ORTHOLOGUE AFUA_3G00765)-RELATED-RELATED"/>
    <property type="match status" value="1"/>
</dbReference>
<dbReference type="Proteomes" id="UP000352698">
    <property type="component" value="Unassembled WGS sequence"/>
</dbReference>
<dbReference type="GO" id="GO:0008999">
    <property type="term" value="F:protein-N-terminal-alanine acetyltransferase activity"/>
    <property type="evidence" value="ECO:0007669"/>
    <property type="project" value="TreeGrafter"/>
</dbReference>
<dbReference type="RefSeq" id="WP_010720398.1">
    <property type="nucleotide sequence ID" value="NZ_AP027299.1"/>
</dbReference>
<dbReference type="GeneID" id="56786150"/>
<dbReference type="SUPFAM" id="SSF55729">
    <property type="entry name" value="Acyl-CoA N-acyltransferases (Nat)"/>
    <property type="match status" value="1"/>
</dbReference>
<dbReference type="EC" id="2.3.1.-" evidence="5"/>
<dbReference type="PANTHER" id="PTHR43792:SF8">
    <property type="entry name" value="[RIBOSOMAL PROTEIN US5]-ALANINE N-ACETYLTRANSFERASE"/>
    <property type="match status" value="1"/>
</dbReference>
<comment type="similarity">
    <text evidence="3">Belongs to the acetyltransferase family. RimJ subfamily.</text>
</comment>
<proteinExistence type="inferred from homology"/>
<accession>A0A1V8XAX3</accession>
<dbReference type="InterPro" id="IPR016181">
    <property type="entry name" value="Acyl_CoA_acyltransferase"/>
</dbReference>
<reference evidence="5 6" key="1">
    <citation type="submission" date="2019-05" db="EMBL/GenBank/DDBJ databases">
        <authorList>
            <consortium name="Pathogen Informatics"/>
        </authorList>
    </citation>
    <scope>NUCLEOTIDE SEQUENCE [LARGE SCALE GENOMIC DNA]</scope>
    <source>
        <strain evidence="5 6">NCTC12204</strain>
    </source>
</reference>
<evidence type="ECO:0000313" key="5">
    <source>
        <dbReference type="EMBL" id="VTQ58449.1"/>
    </source>
</evidence>
<sequence length="189" mass="21836">MEQLINRNLVFAQHQRIETERLILRPVTLNDAKDMYDYAHDEETTRFVFPTHQSVEDTKNSIANYFMSAPLGKYGIELKENQQFIGTIDLRVQENEDNAEIGYALNKNYWGRGFVPEASQALIKLGFEELNLVRIFAYHDAENPKSGRVMEKLGMKKEGIIPDARRFKGKIVSVVLRGLTRQEWQAGRS</sequence>
<dbReference type="AlphaFoldDB" id="A0A1V8XAX3"/>
<dbReference type="InterPro" id="IPR000182">
    <property type="entry name" value="GNAT_dom"/>
</dbReference>